<feature type="compositionally biased region" description="Low complexity" evidence="1">
    <location>
        <begin position="182"/>
        <end position="216"/>
    </location>
</feature>
<evidence type="ECO:0008006" key="5">
    <source>
        <dbReference type="Google" id="ProtNLM"/>
    </source>
</evidence>
<dbReference type="Proteomes" id="UP001159428">
    <property type="component" value="Unassembled WGS sequence"/>
</dbReference>
<dbReference type="EMBL" id="CALNXJ010000008">
    <property type="protein sequence ID" value="CAH3045738.1"/>
    <property type="molecule type" value="Genomic_DNA"/>
</dbReference>
<keyword evidence="2" id="KW-0812">Transmembrane</keyword>
<proteinExistence type="predicted"/>
<organism evidence="3 4">
    <name type="scientific">Pocillopora meandrina</name>
    <dbReference type="NCBI Taxonomy" id="46732"/>
    <lineage>
        <taxon>Eukaryota</taxon>
        <taxon>Metazoa</taxon>
        <taxon>Cnidaria</taxon>
        <taxon>Anthozoa</taxon>
        <taxon>Hexacorallia</taxon>
        <taxon>Scleractinia</taxon>
        <taxon>Astrocoeniina</taxon>
        <taxon>Pocilloporidae</taxon>
        <taxon>Pocillopora</taxon>
    </lineage>
</organism>
<accession>A0AAU9W4E5</accession>
<feature type="region of interest" description="Disordered" evidence="1">
    <location>
        <begin position="182"/>
        <end position="219"/>
    </location>
</feature>
<gene>
    <name evidence="3" type="ORF">PMEA_00033747</name>
</gene>
<keyword evidence="2" id="KW-0472">Membrane</keyword>
<keyword evidence="4" id="KW-1185">Reference proteome</keyword>
<sequence length="269" mass="29031">MAMRCRAILDACSPVGLHSKCPANMKFLLCGLVCILTLIQAITTTAGAVCLDSTVTFAVNSGVNASLPFNASDYENQKDFRVYRAQRNSIEFAHMTKDVSKGDCSGPLSDLCVKGKIEFARDNQTHLLLVKIFHTTVNDSGQYAVWTRFYSGNFHDDEKTAKCLKVINVKVEDNSTVATTSPVSQSTQVYSTSSSPETQTSPVSQSTQVYSPSSSSGPGGKTAEIVLGVLLAITLLIIAGGLLYYFRCLKKPKPSKSGRNGEEMDFIGV</sequence>
<keyword evidence="2" id="KW-1133">Transmembrane helix</keyword>
<evidence type="ECO:0000313" key="3">
    <source>
        <dbReference type="EMBL" id="CAH3045738.1"/>
    </source>
</evidence>
<evidence type="ECO:0000256" key="1">
    <source>
        <dbReference type="SAM" id="MobiDB-lite"/>
    </source>
</evidence>
<protein>
    <recommendedName>
        <fullName evidence="5">Mid2 domain-containing protein</fullName>
    </recommendedName>
</protein>
<reference evidence="3 4" key="1">
    <citation type="submission" date="2022-05" db="EMBL/GenBank/DDBJ databases">
        <authorList>
            <consortium name="Genoscope - CEA"/>
            <person name="William W."/>
        </authorList>
    </citation>
    <scope>NUCLEOTIDE SEQUENCE [LARGE SCALE GENOMIC DNA]</scope>
</reference>
<evidence type="ECO:0000256" key="2">
    <source>
        <dbReference type="SAM" id="Phobius"/>
    </source>
</evidence>
<comment type="caution">
    <text evidence="3">The sequence shown here is derived from an EMBL/GenBank/DDBJ whole genome shotgun (WGS) entry which is preliminary data.</text>
</comment>
<name>A0AAU9W4E5_9CNID</name>
<evidence type="ECO:0000313" key="4">
    <source>
        <dbReference type="Proteomes" id="UP001159428"/>
    </source>
</evidence>
<dbReference type="AlphaFoldDB" id="A0AAU9W4E5"/>
<feature type="transmembrane region" description="Helical" evidence="2">
    <location>
        <begin position="225"/>
        <end position="246"/>
    </location>
</feature>